<dbReference type="SUPFAM" id="SSF52058">
    <property type="entry name" value="L domain-like"/>
    <property type="match status" value="1"/>
</dbReference>
<dbReference type="PANTHER" id="PTHR15454">
    <property type="entry name" value="NISCHARIN RELATED"/>
    <property type="match status" value="1"/>
</dbReference>
<dbReference type="Pfam" id="PF13855">
    <property type="entry name" value="LRR_8"/>
    <property type="match status" value="1"/>
</dbReference>
<dbReference type="SMART" id="SM00365">
    <property type="entry name" value="LRR_SD22"/>
    <property type="match status" value="3"/>
</dbReference>
<evidence type="ECO:0000256" key="1">
    <source>
        <dbReference type="ARBA" id="ARBA00022614"/>
    </source>
</evidence>
<evidence type="ECO:0000313" key="3">
    <source>
        <dbReference type="EMBL" id="CAG2055209.1"/>
    </source>
</evidence>
<dbReference type="Gene3D" id="3.80.10.10">
    <property type="entry name" value="Ribonuclease Inhibitor"/>
    <property type="match status" value="3"/>
</dbReference>
<dbReference type="Proteomes" id="UP001153148">
    <property type="component" value="Unassembled WGS sequence"/>
</dbReference>
<keyword evidence="1" id="KW-0433">Leucine-rich repeat</keyword>
<dbReference type="PROSITE" id="PS51450">
    <property type="entry name" value="LRR"/>
    <property type="match status" value="2"/>
</dbReference>
<comment type="caution">
    <text evidence="3">The sequence shown here is derived from an EMBL/GenBank/DDBJ whole genome shotgun (WGS) entry which is preliminary data.</text>
</comment>
<sequence length="466" mass="53091">MKLCVGLNRLTCASKHNNMNMCPTKREVVEASSSNLLHPETECLGCDFVSAVISRYIRRSQDQLRADRDECLDDAEMDKTEPSSQSCEQMNILILSGLHISRPGPEGGLKGLFSNVTELYLRHNLFISWEDVATITSQLPRLDLLDMTGNRLKPPNDPFSLQRAFQFITRLVLGDMCYTWLDVLVCSILRPQLTELYCTNNSITTIDSPSPDIFSHLQVLDLSRNNITCWEQVNNLGRLSSLRYLNLQGCSLQDITFPDCCIGEKSELFPTLSRLNLSDNSIRSWQHVAELDKQPALRELRLMRNPLDEGQKQDYVREMIIVNVGGIIKLNGSHLGPNERKNCEMSYLWKYYPEWLCAERDSKGSQQLLKQFMKYHPRFEVLLQKHGPLYSNEKNTAPSKIKEKLIEYTQTADVSRVSSRLPPPMETSPECPAVKDQIMLPVSWSPTSNGKHSSVWTHVQTSTGDF</sequence>
<dbReference type="EMBL" id="CAJPIN010002213">
    <property type="protein sequence ID" value="CAG2055209.1"/>
    <property type="molecule type" value="Genomic_DNA"/>
</dbReference>
<evidence type="ECO:0000313" key="4">
    <source>
        <dbReference type="Proteomes" id="UP001153148"/>
    </source>
</evidence>
<protein>
    <submittedName>
        <fullName evidence="3">Uncharacterized protein</fullName>
    </submittedName>
</protein>
<dbReference type="InterPro" id="IPR032675">
    <property type="entry name" value="LRR_dom_sf"/>
</dbReference>
<proteinExistence type="predicted"/>
<gene>
    <name evidence="3" type="ORF">TPAB3V08_LOCUS2215</name>
</gene>
<dbReference type="InterPro" id="IPR001611">
    <property type="entry name" value="Leu-rich_rpt"/>
</dbReference>
<keyword evidence="4" id="KW-1185">Reference proteome</keyword>
<evidence type="ECO:0000256" key="2">
    <source>
        <dbReference type="ARBA" id="ARBA00022737"/>
    </source>
</evidence>
<organism evidence="3 4">
    <name type="scientific">Timema podura</name>
    <name type="common">Walking stick</name>
    <dbReference type="NCBI Taxonomy" id="61482"/>
    <lineage>
        <taxon>Eukaryota</taxon>
        <taxon>Metazoa</taxon>
        <taxon>Ecdysozoa</taxon>
        <taxon>Arthropoda</taxon>
        <taxon>Hexapoda</taxon>
        <taxon>Insecta</taxon>
        <taxon>Pterygota</taxon>
        <taxon>Neoptera</taxon>
        <taxon>Polyneoptera</taxon>
        <taxon>Phasmatodea</taxon>
        <taxon>Timematodea</taxon>
        <taxon>Timematoidea</taxon>
        <taxon>Timematidae</taxon>
        <taxon>Timema</taxon>
    </lineage>
</organism>
<name>A0ABN7NJZ7_TIMPD</name>
<reference evidence="3" key="1">
    <citation type="submission" date="2021-03" db="EMBL/GenBank/DDBJ databases">
        <authorList>
            <person name="Tran Van P."/>
        </authorList>
    </citation>
    <scope>NUCLEOTIDE SEQUENCE</scope>
</reference>
<accession>A0ABN7NJZ7</accession>
<keyword evidence="2" id="KW-0677">Repeat</keyword>